<accession>A0A897MXR8</accession>
<sequence>MRSRSAERHRQMSNRHTEMDVDPASVVADADVLAADLLVGGPARDALDYVRSHSWVELVASDQLLDDATVLIGRFATKQLAEEWRDRIERERVPVDHPPDDHPALASAYRGRAAHVLSFDDRLSSAQAGASLQSHVTVSVRHPKAFATVFDPESLYEALHDAEYPGPDRDPRD</sequence>
<dbReference type="AlphaFoldDB" id="A0A897MXR8"/>
<organism evidence="2 3">
    <name type="scientific">Natranaeroarchaeum sulfidigenes</name>
    <dbReference type="NCBI Taxonomy" id="2784880"/>
    <lineage>
        <taxon>Archaea</taxon>
        <taxon>Methanobacteriati</taxon>
        <taxon>Methanobacteriota</taxon>
        <taxon>Stenosarchaea group</taxon>
        <taxon>Halobacteria</taxon>
        <taxon>Halobacteriales</taxon>
        <taxon>Natronoarchaeaceae</taxon>
        <taxon>Natranaeroarchaeum</taxon>
    </lineage>
</organism>
<keyword evidence="3" id="KW-1185">Reference proteome</keyword>
<evidence type="ECO:0000313" key="2">
    <source>
        <dbReference type="EMBL" id="QSG03709.1"/>
    </source>
</evidence>
<dbReference type="Pfam" id="PF24109">
    <property type="entry name" value="DUF7384"/>
    <property type="match status" value="1"/>
</dbReference>
<reference evidence="2" key="1">
    <citation type="submission" date="2020-11" db="EMBL/GenBank/DDBJ databases">
        <title>Carbohydrate-dependent, anaerobic sulfur respiration: A novel catabolism in halophilic archaea.</title>
        <authorList>
            <person name="Sorokin D.Y."/>
            <person name="Messina E."/>
            <person name="Smedile F."/>
            <person name="La Cono V."/>
            <person name="Hallsworth J.E."/>
            <person name="Yakimov M.M."/>
        </authorList>
    </citation>
    <scope>NUCLEOTIDE SEQUENCE</scope>
    <source>
        <strain evidence="2">AArc-S</strain>
    </source>
</reference>
<gene>
    <name evidence="2" type="ORF">AArcS_2513</name>
</gene>
<name>A0A897MXR8_9EURY</name>
<dbReference type="InterPro" id="IPR055808">
    <property type="entry name" value="DUF7384"/>
</dbReference>
<proteinExistence type="predicted"/>
<dbReference type="EMBL" id="CP064786">
    <property type="protein sequence ID" value="QSG03709.1"/>
    <property type="molecule type" value="Genomic_DNA"/>
</dbReference>
<feature type="compositionally biased region" description="Basic and acidic residues" evidence="1">
    <location>
        <begin position="1"/>
        <end position="19"/>
    </location>
</feature>
<evidence type="ECO:0000256" key="1">
    <source>
        <dbReference type="SAM" id="MobiDB-lite"/>
    </source>
</evidence>
<evidence type="ECO:0000313" key="3">
    <source>
        <dbReference type="Proteomes" id="UP000663586"/>
    </source>
</evidence>
<feature type="region of interest" description="Disordered" evidence="1">
    <location>
        <begin position="1"/>
        <end position="21"/>
    </location>
</feature>
<dbReference type="Proteomes" id="UP000663586">
    <property type="component" value="Chromosome"/>
</dbReference>
<protein>
    <submittedName>
        <fullName evidence="2">PIN domain</fullName>
    </submittedName>
</protein>
<dbReference type="KEGG" id="hara:AArcS_2513"/>